<organism evidence="2 3">
    <name type="scientific">Datura stramonium</name>
    <name type="common">Jimsonweed</name>
    <name type="synonym">Common thornapple</name>
    <dbReference type="NCBI Taxonomy" id="4076"/>
    <lineage>
        <taxon>Eukaryota</taxon>
        <taxon>Viridiplantae</taxon>
        <taxon>Streptophyta</taxon>
        <taxon>Embryophyta</taxon>
        <taxon>Tracheophyta</taxon>
        <taxon>Spermatophyta</taxon>
        <taxon>Magnoliopsida</taxon>
        <taxon>eudicotyledons</taxon>
        <taxon>Gunneridae</taxon>
        <taxon>Pentapetalae</taxon>
        <taxon>asterids</taxon>
        <taxon>lamiids</taxon>
        <taxon>Solanales</taxon>
        <taxon>Solanaceae</taxon>
        <taxon>Solanoideae</taxon>
        <taxon>Datureae</taxon>
        <taxon>Datura</taxon>
    </lineage>
</organism>
<feature type="domain" description="EDS1 EP" evidence="1">
    <location>
        <begin position="81"/>
        <end position="156"/>
    </location>
</feature>
<dbReference type="PANTHER" id="PTHR47090">
    <property type="entry name" value="PROTEIN EDS1-RELATED"/>
    <property type="match status" value="1"/>
</dbReference>
<dbReference type="Proteomes" id="UP000823775">
    <property type="component" value="Unassembled WGS sequence"/>
</dbReference>
<evidence type="ECO:0000259" key="1">
    <source>
        <dbReference type="Pfam" id="PF18117"/>
    </source>
</evidence>
<evidence type="ECO:0000313" key="3">
    <source>
        <dbReference type="Proteomes" id="UP000823775"/>
    </source>
</evidence>
<accession>A0ABS8WQR3</accession>
<dbReference type="Pfam" id="PF18117">
    <property type="entry name" value="EDS1_EP"/>
    <property type="match status" value="1"/>
</dbReference>
<proteinExistence type="predicted"/>
<dbReference type="EMBL" id="JACEIK010008981">
    <property type="protein sequence ID" value="MCE3051842.1"/>
    <property type="molecule type" value="Genomic_DNA"/>
</dbReference>
<name>A0ABS8WQR3_DATST</name>
<reference evidence="2 3" key="1">
    <citation type="journal article" date="2021" name="BMC Genomics">
        <title>Datura genome reveals duplications of psychoactive alkaloid biosynthetic genes and high mutation rate following tissue culture.</title>
        <authorList>
            <person name="Rajewski A."/>
            <person name="Carter-House D."/>
            <person name="Stajich J."/>
            <person name="Litt A."/>
        </authorList>
    </citation>
    <scope>NUCLEOTIDE SEQUENCE [LARGE SCALE GENOMIC DNA]</scope>
    <source>
        <strain evidence="2">AR-01</strain>
    </source>
</reference>
<protein>
    <submittedName>
        <fullName evidence="2">Enhanced disease susceptibility 1</fullName>
    </submittedName>
</protein>
<evidence type="ECO:0000313" key="2">
    <source>
        <dbReference type="EMBL" id="MCE3051842.1"/>
    </source>
</evidence>
<keyword evidence="3" id="KW-1185">Reference proteome</keyword>
<dbReference type="PANTHER" id="PTHR47090:SF2">
    <property type="entry name" value="PROTEIN EDS1-RELATED"/>
    <property type="match status" value="1"/>
</dbReference>
<comment type="caution">
    <text evidence="2">The sequence shown here is derived from an EMBL/GenBank/DDBJ whole genome shotgun (WGS) entry which is preliminary data.</text>
</comment>
<sequence length="187" mass="21958">MQDVVCLNNLTDIPLSSNVIPSDEVASYEFNWNDLGLSTRARLCLRAAGEWEKRKKKNEEKIDLNKKNIVDGLSEYRSTRPRNEDTGPYMFRARPTRYRFTQRWLEHAERVQTGARSESCFWAEVEELRNKPFAEVQNRVLSLETNAWSWFQTSLLGSSDVFFLVYFCQMVKNLLLSTDRRLGYRGK</sequence>
<gene>
    <name evidence="2" type="primary">EDS1_2</name>
    <name evidence="2" type="ORF">HAX54_050952</name>
</gene>
<dbReference type="InterPro" id="IPR044214">
    <property type="entry name" value="EDS1-like"/>
</dbReference>
<dbReference type="InterPro" id="IPR041266">
    <property type="entry name" value="EDS1_EP"/>
</dbReference>